<protein>
    <submittedName>
        <fullName evidence="2">DUF6122 family protein</fullName>
    </submittedName>
</protein>
<evidence type="ECO:0000313" key="2">
    <source>
        <dbReference type="EMBL" id="MDW8548101.1"/>
    </source>
</evidence>
<name>A0ABU4JEY7_9FLAO</name>
<keyword evidence="1" id="KW-0472">Membrane</keyword>
<dbReference type="Pfam" id="PF19617">
    <property type="entry name" value="DUF6122"/>
    <property type="match status" value="1"/>
</dbReference>
<evidence type="ECO:0000313" key="3">
    <source>
        <dbReference type="Proteomes" id="UP001204439"/>
    </source>
</evidence>
<sequence>MQMDFFEIVSLRTVVHYFLHLVFPIAIAYVLFRSDWKKAYFILLGTMLLDADHLLSTPIFCPDRCSINFHLLHTYWAMGIYVLLLFFKGVPRVIGVGLLFHMLTDWIDCQLHMMNL</sequence>
<dbReference type="Proteomes" id="UP001204439">
    <property type="component" value="Unassembled WGS sequence"/>
</dbReference>
<keyword evidence="1" id="KW-0812">Transmembrane</keyword>
<dbReference type="InterPro" id="IPR046125">
    <property type="entry name" value="DUF6122"/>
</dbReference>
<keyword evidence="1" id="KW-1133">Transmembrane helix</keyword>
<proteinExistence type="predicted"/>
<reference evidence="2 3" key="1">
    <citation type="submission" date="2023-11" db="EMBL/GenBank/DDBJ databases">
        <title>First isolation, identification, and characterization of non-pathogenic Epilithonimonas ginsengisoli isolated from diseased farmed rainbow trout (Oncorhynchus mykiss) in Chile.</title>
        <authorList>
            <person name="Miranda C.D."/>
            <person name="Irgang R."/>
            <person name="Concha C."/>
            <person name="Rojas R."/>
            <person name="Avendano R."/>
        </authorList>
    </citation>
    <scope>NUCLEOTIDE SEQUENCE [LARGE SCALE GENOMIC DNA]</scope>
    <source>
        <strain evidence="2 3">FP99</strain>
    </source>
</reference>
<feature type="transmembrane region" description="Helical" evidence="1">
    <location>
        <begin position="14"/>
        <end position="32"/>
    </location>
</feature>
<gene>
    <name evidence="2" type="ORF">NG800_004215</name>
</gene>
<dbReference type="RefSeq" id="WP_317040366.1">
    <property type="nucleotide sequence ID" value="NZ_JAMXLT020000005.1"/>
</dbReference>
<keyword evidence="3" id="KW-1185">Reference proteome</keyword>
<feature type="transmembrane region" description="Helical" evidence="1">
    <location>
        <begin position="80"/>
        <end position="104"/>
    </location>
</feature>
<comment type="caution">
    <text evidence="2">The sequence shown here is derived from an EMBL/GenBank/DDBJ whole genome shotgun (WGS) entry which is preliminary data.</text>
</comment>
<evidence type="ECO:0000256" key="1">
    <source>
        <dbReference type="SAM" id="Phobius"/>
    </source>
</evidence>
<accession>A0ABU4JEY7</accession>
<organism evidence="2 3">
    <name type="scientific">Epilithonimonas ginsengisoli</name>
    <dbReference type="NCBI Taxonomy" id="1245592"/>
    <lineage>
        <taxon>Bacteria</taxon>
        <taxon>Pseudomonadati</taxon>
        <taxon>Bacteroidota</taxon>
        <taxon>Flavobacteriia</taxon>
        <taxon>Flavobacteriales</taxon>
        <taxon>Weeksellaceae</taxon>
        <taxon>Chryseobacterium group</taxon>
        <taxon>Epilithonimonas</taxon>
    </lineage>
</organism>
<dbReference type="EMBL" id="JAMXLT020000005">
    <property type="protein sequence ID" value="MDW8548101.1"/>
    <property type="molecule type" value="Genomic_DNA"/>
</dbReference>